<accession>A0ABR0V9D1</accession>
<dbReference type="InterPro" id="IPR017451">
    <property type="entry name" value="F-box-assoc_interact_dom"/>
</dbReference>
<dbReference type="Pfam" id="PF00646">
    <property type="entry name" value="F-box"/>
    <property type="match status" value="1"/>
</dbReference>
<dbReference type="InterPro" id="IPR006527">
    <property type="entry name" value="F-box-assoc_dom_typ1"/>
</dbReference>
<dbReference type="PANTHER" id="PTHR35546">
    <property type="entry name" value="F-BOX PROTEIN INTERACTION DOMAIN PROTEIN-RELATED"/>
    <property type="match status" value="1"/>
</dbReference>
<gene>
    <name evidence="3" type="ORF">DH2020_034440</name>
</gene>
<dbReference type="PANTHER" id="PTHR35546:SF115">
    <property type="entry name" value="F-BOX DOMAIN-CONTAINING PROTEIN"/>
    <property type="match status" value="1"/>
</dbReference>
<dbReference type="SUPFAM" id="SSF50965">
    <property type="entry name" value="Galactose oxidase, central domain"/>
    <property type="match status" value="1"/>
</dbReference>
<feature type="domain" description="F-box associated beta-propeller type 1" evidence="2">
    <location>
        <begin position="100"/>
        <end position="258"/>
    </location>
</feature>
<dbReference type="NCBIfam" id="TIGR01640">
    <property type="entry name" value="F_box_assoc_1"/>
    <property type="match status" value="1"/>
</dbReference>
<evidence type="ECO:0000313" key="3">
    <source>
        <dbReference type="EMBL" id="KAK6131822.1"/>
    </source>
</evidence>
<evidence type="ECO:0000259" key="1">
    <source>
        <dbReference type="Pfam" id="PF00646"/>
    </source>
</evidence>
<dbReference type="SUPFAM" id="SSF81383">
    <property type="entry name" value="F-box domain"/>
    <property type="match status" value="1"/>
</dbReference>
<dbReference type="InterPro" id="IPR055290">
    <property type="entry name" value="At3g26010-like"/>
</dbReference>
<proteinExistence type="predicted"/>
<sequence>MTSKIKIPRKTKLATSAEVVNSIDDLLMQIFLCLPVKSLMCFKLVSKRWKSLITSPDFRLLRNPDPSAAVGLFYPVRKRCEFEYIHFDFKAPINPPFRKLNFPEEDSECFWISQSCNGLLVCCGSKGYMYKGSCYVYNPTTNCSTKLPLPGVMNGVPENVYGVNLAFDPAKSPLYKVVCVRDSEFAHGLFQIEIGIYSSETRTWQFCGEPFAAMVNFDKGVYWNGAIHWLGIGEGESLYFNIDNQVLDKMPMLPLRYHRNSRSDYFFGQSCGHLHFIETPCSTIQFDVYEMKRDYSEWFVKYQVNLTPVVAANREMIWGHINPMGWYNLVFSVFTVVRGEHEEDAFLVLQSPKKIIRYNLVRKTFESLSKFEDEVVRASLRYPGTSGFEYIKSLCCV</sequence>
<dbReference type="InterPro" id="IPR011043">
    <property type="entry name" value="Gal_Oxase/kelch_b-propeller"/>
</dbReference>
<reference evidence="3 4" key="1">
    <citation type="journal article" date="2021" name="Comput. Struct. Biotechnol. J.">
        <title>De novo genome assembly of the potent medicinal plant Rehmannia glutinosa using nanopore technology.</title>
        <authorList>
            <person name="Ma L."/>
            <person name="Dong C."/>
            <person name="Song C."/>
            <person name="Wang X."/>
            <person name="Zheng X."/>
            <person name="Niu Y."/>
            <person name="Chen S."/>
            <person name="Feng W."/>
        </authorList>
    </citation>
    <scope>NUCLEOTIDE SEQUENCE [LARGE SCALE GENOMIC DNA]</scope>
    <source>
        <strain evidence="3">DH-2019</strain>
    </source>
</reference>
<comment type="caution">
    <text evidence="3">The sequence shown here is derived from an EMBL/GenBank/DDBJ whole genome shotgun (WGS) entry which is preliminary data.</text>
</comment>
<dbReference type="InterPro" id="IPR036047">
    <property type="entry name" value="F-box-like_dom_sf"/>
</dbReference>
<evidence type="ECO:0000313" key="4">
    <source>
        <dbReference type="Proteomes" id="UP001318860"/>
    </source>
</evidence>
<dbReference type="Gene3D" id="1.20.1280.50">
    <property type="match status" value="1"/>
</dbReference>
<dbReference type="EMBL" id="JABTTQ020001337">
    <property type="protein sequence ID" value="KAK6131822.1"/>
    <property type="molecule type" value="Genomic_DNA"/>
</dbReference>
<keyword evidence="4" id="KW-1185">Reference proteome</keyword>
<organism evidence="3 4">
    <name type="scientific">Rehmannia glutinosa</name>
    <name type="common">Chinese foxglove</name>
    <dbReference type="NCBI Taxonomy" id="99300"/>
    <lineage>
        <taxon>Eukaryota</taxon>
        <taxon>Viridiplantae</taxon>
        <taxon>Streptophyta</taxon>
        <taxon>Embryophyta</taxon>
        <taxon>Tracheophyta</taxon>
        <taxon>Spermatophyta</taxon>
        <taxon>Magnoliopsida</taxon>
        <taxon>eudicotyledons</taxon>
        <taxon>Gunneridae</taxon>
        <taxon>Pentapetalae</taxon>
        <taxon>asterids</taxon>
        <taxon>lamiids</taxon>
        <taxon>Lamiales</taxon>
        <taxon>Orobanchaceae</taxon>
        <taxon>Rehmannieae</taxon>
        <taxon>Rehmannia</taxon>
    </lineage>
</organism>
<dbReference type="InterPro" id="IPR001810">
    <property type="entry name" value="F-box_dom"/>
</dbReference>
<dbReference type="CDD" id="cd22157">
    <property type="entry name" value="F-box_AtFBW1-like"/>
    <property type="match status" value="1"/>
</dbReference>
<protein>
    <recommendedName>
        <fullName evidence="5">F-box protein</fullName>
    </recommendedName>
</protein>
<evidence type="ECO:0000259" key="2">
    <source>
        <dbReference type="Pfam" id="PF07734"/>
    </source>
</evidence>
<feature type="domain" description="F-box" evidence="1">
    <location>
        <begin position="24"/>
        <end position="59"/>
    </location>
</feature>
<evidence type="ECO:0008006" key="5">
    <source>
        <dbReference type="Google" id="ProtNLM"/>
    </source>
</evidence>
<dbReference type="Pfam" id="PF07734">
    <property type="entry name" value="FBA_1"/>
    <property type="match status" value="1"/>
</dbReference>
<name>A0ABR0V9D1_REHGL</name>
<dbReference type="Proteomes" id="UP001318860">
    <property type="component" value="Unassembled WGS sequence"/>
</dbReference>